<feature type="domain" description="HTH lysR-type" evidence="5">
    <location>
        <begin position="1"/>
        <end position="58"/>
    </location>
</feature>
<keyword evidence="7" id="KW-1185">Reference proteome</keyword>
<dbReference type="Proteomes" id="UP000321555">
    <property type="component" value="Chromosome"/>
</dbReference>
<dbReference type="SUPFAM" id="SSF53850">
    <property type="entry name" value="Periplasmic binding protein-like II"/>
    <property type="match status" value="1"/>
</dbReference>
<name>A0A5B8Z888_CYTDA</name>
<dbReference type="STRING" id="1742359.GCA_001439625_00115"/>
<protein>
    <submittedName>
        <fullName evidence="6">LysR family transcriptional regulator</fullName>
    </submittedName>
</protein>
<comment type="similarity">
    <text evidence="1">Belongs to the LysR transcriptional regulatory family.</text>
</comment>
<sequence length="297" mass="33312">MEWNQLEYFLTVARLQHVTRAAEELSITQPALSHSIGKLEEELGVSLFERSGRNVQLNRYGKVFAKRVEAAIMEIRKGKQEIEELTNPEIGTVSLSFLHTLGNEFIPTLISSFRKRYPNIHFELYQGSNTFIIQKLEKGASDFCITSPKFDGNGMVWLPLISEDLYVVVPKGHKLSNRREVDLHAITEEPFIGLNTSCGFRSIYDDIFQSVGFHPKVAFEAEDLSTAAGFVSAGLGVSLLPSTAGLRMDGTSWLTVKKPICSCTIGLAWKDKRYLSPAAKLFKDFCSNHFCYVSTED</sequence>
<dbReference type="AlphaFoldDB" id="A0A5B8Z888"/>
<dbReference type="InterPro" id="IPR000847">
    <property type="entry name" value="LysR_HTH_N"/>
</dbReference>
<proteinExistence type="inferred from homology"/>
<dbReference type="Gene3D" id="3.40.190.290">
    <property type="match status" value="1"/>
</dbReference>
<organism evidence="6 7">
    <name type="scientific">Cytobacillus dafuensis</name>
    <name type="common">Bacillus dafuensis</name>
    <dbReference type="NCBI Taxonomy" id="1742359"/>
    <lineage>
        <taxon>Bacteria</taxon>
        <taxon>Bacillati</taxon>
        <taxon>Bacillota</taxon>
        <taxon>Bacilli</taxon>
        <taxon>Bacillales</taxon>
        <taxon>Bacillaceae</taxon>
        <taxon>Cytobacillus</taxon>
    </lineage>
</organism>
<dbReference type="PANTHER" id="PTHR30419:SF28">
    <property type="entry name" value="HTH-TYPE TRANSCRIPTIONAL REGULATOR BSDA"/>
    <property type="match status" value="1"/>
</dbReference>
<dbReference type="FunFam" id="1.10.10.10:FF:000001">
    <property type="entry name" value="LysR family transcriptional regulator"/>
    <property type="match status" value="1"/>
</dbReference>
<dbReference type="Pfam" id="PF00126">
    <property type="entry name" value="HTH_1"/>
    <property type="match status" value="1"/>
</dbReference>
<dbReference type="InterPro" id="IPR050950">
    <property type="entry name" value="HTH-type_LysR_regulators"/>
</dbReference>
<dbReference type="OrthoDB" id="9803735at2"/>
<dbReference type="InterPro" id="IPR005119">
    <property type="entry name" value="LysR_subst-bd"/>
</dbReference>
<dbReference type="Pfam" id="PF03466">
    <property type="entry name" value="LysR_substrate"/>
    <property type="match status" value="1"/>
</dbReference>
<dbReference type="InterPro" id="IPR036390">
    <property type="entry name" value="WH_DNA-bd_sf"/>
</dbReference>
<keyword evidence="2" id="KW-0805">Transcription regulation</keyword>
<evidence type="ECO:0000259" key="5">
    <source>
        <dbReference type="PROSITE" id="PS50931"/>
    </source>
</evidence>
<dbReference type="KEGG" id="bda:FSZ17_12060"/>
<evidence type="ECO:0000256" key="4">
    <source>
        <dbReference type="ARBA" id="ARBA00023163"/>
    </source>
</evidence>
<evidence type="ECO:0000313" key="6">
    <source>
        <dbReference type="EMBL" id="QED47919.1"/>
    </source>
</evidence>
<evidence type="ECO:0000256" key="2">
    <source>
        <dbReference type="ARBA" id="ARBA00023015"/>
    </source>
</evidence>
<dbReference type="InterPro" id="IPR036388">
    <property type="entry name" value="WH-like_DNA-bd_sf"/>
</dbReference>
<evidence type="ECO:0000313" key="7">
    <source>
        <dbReference type="Proteomes" id="UP000321555"/>
    </source>
</evidence>
<dbReference type="PROSITE" id="PS50931">
    <property type="entry name" value="HTH_LYSR"/>
    <property type="match status" value="1"/>
</dbReference>
<dbReference type="Gene3D" id="1.10.10.10">
    <property type="entry name" value="Winged helix-like DNA-binding domain superfamily/Winged helix DNA-binding domain"/>
    <property type="match status" value="1"/>
</dbReference>
<accession>A0A5B8Z888</accession>
<reference evidence="7" key="1">
    <citation type="submission" date="2019-08" db="EMBL/GenBank/DDBJ databases">
        <authorList>
            <person name="Zheng X."/>
        </authorList>
    </citation>
    <scope>NUCLEOTIDE SEQUENCE [LARGE SCALE GENOMIC DNA]</scope>
    <source>
        <strain evidence="7">FJAT-25496</strain>
    </source>
</reference>
<dbReference type="SUPFAM" id="SSF46785">
    <property type="entry name" value="Winged helix' DNA-binding domain"/>
    <property type="match status" value="1"/>
</dbReference>
<dbReference type="GO" id="GO:0005829">
    <property type="term" value="C:cytosol"/>
    <property type="evidence" value="ECO:0007669"/>
    <property type="project" value="TreeGrafter"/>
</dbReference>
<keyword evidence="3" id="KW-0238">DNA-binding</keyword>
<dbReference type="RefSeq" id="WP_057776836.1">
    <property type="nucleotide sequence ID" value="NZ_CP042593.1"/>
</dbReference>
<keyword evidence="4" id="KW-0804">Transcription</keyword>
<evidence type="ECO:0000256" key="1">
    <source>
        <dbReference type="ARBA" id="ARBA00009437"/>
    </source>
</evidence>
<dbReference type="PANTHER" id="PTHR30419">
    <property type="entry name" value="HTH-TYPE TRANSCRIPTIONAL REGULATOR YBHD"/>
    <property type="match status" value="1"/>
</dbReference>
<dbReference type="PRINTS" id="PR00039">
    <property type="entry name" value="HTHLYSR"/>
</dbReference>
<dbReference type="CDD" id="cd08434">
    <property type="entry name" value="PBP2_GltC_like"/>
    <property type="match status" value="1"/>
</dbReference>
<evidence type="ECO:0000256" key="3">
    <source>
        <dbReference type="ARBA" id="ARBA00023125"/>
    </source>
</evidence>
<dbReference type="GO" id="GO:0003700">
    <property type="term" value="F:DNA-binding transcription factor activity"/>
    <property type="evidence" value="ECO:0007669"/>
    <property type="project" value="InterPro"/>
</dbReference>
<dbReference type="EMBL" id="CP042593">
    <property type="protein sequence ID" value="QED47919.1"/>
    <property type="molecule type" value="Genomic_DNA"/>
</dbReference>
<gene>
    <name evidence="6" type="ORF">FSZ17_12060</name>
</gene>
<dbReference type="GO" id="GO:0003677">
    <property type="term" value="F:DNA binding"/>
    <property type="evidence" value="ECO:0007669"/>
    <property type="project" value="UniProtKB-KW"/>
</dbReference>